<evidence type="ECO:0000313" key="2">
    <source>
        <dbReference type="Proteomes" id="UP000525923"/>
    </source>
</evidence>
<evidence type="ECO:0008006" key="3">
    <source>
        <dbReference type="Google" id="ProtNLM"/>
    </source>
</evidence>
<comment type="caution">
    <text evidence="1">The sequence shown here is derived from an EMBL/GenBank/DDBJ whole genome shotgun (WGS) entry which is preliminary data.</text>
</comment>
<dbReference type="SUPFAM" id="SSF81901">
    <property type="entry name" value="HCP-like"/>
    <property type="match status" value="1"/>
</dbReference>
<dbReference type="RefSeq" id="WP_135504817.1">
    <property type="nucleotide sequence ID" value="NZ_JACHHE010000010.1"/>
</dbReference>
<sequence length="220" mass="25869">MKDGELKRKITALVNEEKLEKAEALLIYYVHKNPDDLEGWNRLIMLETLAPIEDYEQAAEYTKEALTHHNDQPIYFVLILLFARLHRGELDYVLVEQAKGALNKADPKIASMISLLLANYYRSRDSLQYEAFLKKSIEDGPYFVGNYLELGEYYLAKGQRELGKELIRKGLGQVQLIYKTEDDDEELDWLDIDRYVNEMLTRVFIMEDIYNDFEELLQQE</sequence>
<organism evidence="1 2">
    <name type="scientific">Planococcus koreensis</name>
    <dbReference type="NCBI Taxonomy" id="112331"/>
    <lineage>
        <taxon>Bacteria</taxon>
        <taxon>Bacillati</taxon>
        <taxon>Bacillota</taxon>
        <taxon>Bacilli</taxon>
        <taxon>Bacillales</taxon>
        <taxon>Caryophanaceae</taxon>
        <taxon>Planococcus</taxon>
    </lineage>
</organism>
<evidence type="ECO:0000313" key="1">
    <source>
        <dbReference type="EMBL" id="MBB5181558.1"/>
    </source>
</evidence>
<gene>
    <name evidence="1" type="ORF">HNQ44_003023</name>
</gene>
<protein>
    <recommendedName>
        <fullName evidence="3">Tetratricopeptide repeat protein</fullName>
    </recommendedName>
</protein>
<dbReference type="Proteomes" id="UP000525923">
    <property type="component" value="Unassembled WGS sequence"/>
</dbReference>
<dbReference type="AlphaFoldDB" id="A0A7W8CTW4"/>
<proteinExistence type="predicted"/>
<keyword evidence="2" id="KW-1185">Reference proteome</keyword>
<accession>A0A7W8CTW4</accession>
<dbReference type="InterPro" id="IPR011990">
    <property type="entry name" value="TPR-like_helical_dom_sf"/>
</dbReference>
<reference evidence="1 2" key="1">
    <citation type="submission" date="2020-08" db="EMBL/GenBank/DDBJ databases">
        <title>Genomic Encyclopedia of Type Strains, Phase IV (KMG-IV): sequencing the most valuable type-strain genomes for metagenomic binning, comparative biology and taxonomic classification.</title>
        <authorList>
            <person name="Goeker M."/>
        </authorList>
    </citation>
    <scope>NUCLEOTIDE SEQUENCE [LARGE SCALE GENOMIC DNA]</scope>
    <source>
        <strain evidence="1 2">DSM 15895</strain>
    </source>
</reference>
<dbReference type="EMBL" id="JACHHE010000010">
    <property type="protein sequence ID" value="MBB5181558.1"/>
    <property type="molecule type" value="Genomic_DNA"/>
</dbReference>
<dbReference type="Gene3D" id="1.25.40.10">
    <property type="entry name" value="Tetratricopeptide repeat domain"/>
    <property type="match status" value="1"/>
</dbReference>
<dbReference type="OrthoDB" id="2425016at2"/>
<name>A0A7W8CTW4_9BACL</name>